<name>A0ABX1V9V6_9PLAN</name>
<evidence type="ECO:0000256" key="2">
    <source>
        <dbReference type="ARBA" id="ARBA00022801"/>
    </source>
</evidence>
<dbReference type="EC" id="3.1.-.-" evidence="3"/>
<dbReference type="PIRSF" id="PIRSF003230">
    <property type="entry name" value="YbgC"/>
    <property type="match status" value="1"/>
</dbReference>
<organism evidence="3 4">
    <name type="scientific">Alienimonas chondri</name>
    <dbReference type="NCBI Taxonomy" id="2681879"/>
    <lineage>
        <taxon>Bacteria</taxon>
        <taxon>Pseudomonadati</taxon>
        <taxon>Planctomycetota</taxon>
        <taxon>Planctomycetia</taxon>
        <taxon>Planctomycetales</taxon>
        <taxon>Planctomycetaceae</taxon>
        <taxon>Alienimonas</taxon>
    </lineage>
</organism>
<dbReference type="InterPro" id="IPR029069">
    <property type="entry name" value="HotDog_dom_sf"/>
</dbReference>
<dbReference type="PANTHER" id="PTHR31793">
    <property type="entry name" value="4-HYDROXYBENZOYL-COA THIOESTERASE FAMILY MEMBER"/>
    <property type="match status" value="1"/>
</dbReference>
<gene>
    <name evidence="3" type="ORF">LzC2_08400</name>
</gene>
<sequence>MKRSHTTEIRVRYAETDAMGVLHHAGYLIYFEIGRTEALREDGGSYADVEKAGRFLVVVEANVKYRTPARYDELLTLTTTVDRVTPAKLEHTYELRRGETLVATGRTVLACVDSGGKVHRVSEALPSLADLM</sequence>
<protein>
    <submittedName>
        <fullName evidence="3">Esterase</fullName>
        <ecNumber evidence="3">3.1.-.-</ecNumber>
    </submittedName>
</protein>
<dbReference type="EMBL" id="WTPX01000016">
    <property type="protein sequence ID" value="NNJ24780.1"/>
    <property type="molecule type" value="Genomic_DNA"/>
</dbReference>
<accession>A0ABX1V9V6</accession>
<dbReference type="PANTHER" id="PTHR31793:SF27">
    <property type="entry name" value="NOVEL THIOESTERASE SUPERFAMILY DOMAIN AND SAPOSIN A-TYPE DOMAIN CONTAINING PROTEIN (0610012H03RIK)"/>
    <property type="match status" value="1"/>
</dbReference>
<comment type="similarity">
    <text evidence="1">Belongs to the 4-hydroxybenzoyl-CoA thioesterase family.</text>
</comment>
<keyword evidence="4" id="KW-1185">Reference proteome</keyword>
<dbReference type="InterPro" id="IPR006684">
    <property type="entry name" value="YbgC/YbaW"/>
</dbReference>
<evidence type="ECO:0000256" key="1">
    <source>
        <dbReference type="ARBA" id="ARBA00005953"/>
    </source>
</evidence>
<dbReference type="Pfam" id="PF13279">
    <property type="entry name" value="4HBT_2"/>
    <property type="match status" value="1"/>
</dbReference>
<evidence type="ECO:0000313" key="4">
    <source>
        <dbReference type="Proteomes" id="UP000609651"/>
    </source>
</evidence>
<proteinExistence type="inferred from homology"/>
<dbReference type="RefSeq" id="WP_171184085.1">
    <property type="nucleotide sequence ID" value="NZ_WTPX01000016.1"/>
</dbReference>
<dbReference type="SUPFAM" id="SSF54637">
    <property type="entry name" value="Thioesterase/thiol ester dehydrase-isomerase"/>
    <property type="match status" value="1"/>
</dbReference>
<dbReference type="InterPro" id="IPR050563">
    <property type="entry name" value="4-hydroxybenzoyl-CoA_TE"/>
</dbReference>
<dbReference type="Gene3D" id="3.10.129.10">
    <property type="entry name" value="Hotdog Thioesterase"/>
    <property type="match status" value="1"/>
</dbReference>
<reference evidence="3 4" key="1">
    <citation type="journal article" date="2020" name="Syst. Appl. Microbiol.">
        <title>Alienimonas chondri sp. nov., a novel planctomycete isolated from the biofilm of the red alga Chondrus crispus.</title>
        <authorList>
            <person name="Vitorino I."/>
            <person name="Albuquerque L."/>
            <person name="Wiegand S."/>
            <person name="Kallscheuer N."/>
            <person name="da Costa M.S."/>
            <person name="Lobo-da-Cunha A."/>
            <person name="Jogler C."/>
            <person name="Lage O.M."/>
        </authorList>
    </citation>
    <scope>NUCLEOTIDE SEQUENCE [LARGE SCALE GENOMIC DNA]</scope>
    <source>
        <strain evidence="3 4">LzC2</strain>
    </source>
</reference>
<comment type="caution">
    <text evidence="3">The sequence shown here is derived from an EMBL/GenBank/DDBJ whole genome shotgun (WGS) entry which is preliminary data.</text>
</comment>
<evidence type="ECO:0000313" key="3">
    <source>
        <dbReference type="EMBL" id="NNJ24780.1"/>
    </source>
</evidence>
<dbReference type="CDD" id="cd00586">
    <property type="entry name" value="4HBT"/>
    <property type="match status" value="1"/>
</dbReference>
<dbReference type="Proteomes" id="UP000609651">
    <property type="component" value="Unassembled WGS sequence"/>
</dbReference>
<dbReference type="GO" id="GO:0016787">
    <property type="term" value="F:hydrolase activity"/>
    <property type="evidence" value="ECO:0007669"/>
    <property type="project" value="UniProtKB-KW"/>
</dbReference>
<dbReference type="NCBIfam" id="TIGR00051">
    <property type="entry name" value="YbgC/FadM family acyl-CoA thioesterase"/>
    <property type="match status" value="1"/>
</dbReference>
<keyword evidence="2 3" id="KW-0378">Hydrolase</keyword>